<dbReference type="AlphaFoldDB" id="A0AAV7RJ58"/>
<organism evidence="1 2">
    <name type="scientific">Pleurodeles waltl</name>
    <name type="common">Iberian ribbed newt</name>
    <dbReference type="NCBI Taxonomy" id="8319"/>
    <lineage>
        <taxon>Eukaryota</taxon>
        <taxon>Metazoa</taxon>
        <taxon>Chordata</taxon>
        <taxon>Craniata</taxon>
        <taxon>Vertebrata</taxon>
        <taxon>Euteleostomi</taxon>
        <taxon>Amphibia</taxon>
        <taxon>Batrachia</taxon>
        <taxon>Caudata</taxon>
        <taxon>Salamandroidea</taxon>
        <taxon>Salamandridae</taxon>
        <taxon>Pleurodelinae</taxon>
        <taxon>Pleurodeles</taxon>
    </lineage>
</organism>
<comment type="caution">
    <text evidence="1">The sequence shown here is derived from an EMBL/GenBank/DDBJ whole genome shotgun (WGS) entry which is preliminary data.</text>
</comment>
<evidence type="ECO:0000313" key="2">
    <source>
        <dbReference type="Proteomes" id="UP001066276"/>
    </source>
</evidence>
<dbReference type="PANTHER" id="PTHR35558:SF1">
    <property type="entry name" value="ENDONUCLEASE_EXONUCLEASE_PHOSPHATASE DOMAIN-CONTAINING PROTEIN"/>
    <property type="match status" value="1"/>
</dbReference>
<dbReference type="EMBL" id="JANPWB010000009">
    <property type="protein sequence ID" value="KAJ1152033.1"/>
    <property type="molecule type" value="Genomic_DNA"/>
</dbReference>
<gene>
    <name evidence="1" type="ORF">NDU88_004811</name>
</gene>
<reference evidence="1" key="1">
    <citation type="journal article" date="2022" name="bioRxiv">
        <title>Sequencing and chromosome-scale assembly of the giantPleurodeles waltlgenome.</title>
        <authorList>
            <person name="Brown T."/>
            <person name="Elewa A."/>
            <person name="Iarovenko S."/>
            <person name="Subramanian E."/>
            <person name="Araus A.J."/>
            <person name="Petzold A."/>
            <person name="Susuki M."/>
            <person name="Suzuki K.-i.T."/>
            <person name="Hayashi T."/>
            <person name="Toyoda A."/>
            <person name="Oliveira C."/>
            <person name="Osipova E."/>
            <person name="Leigh N.D."/>
            <person name="Simon A."/>
            <person name="Yun M.H."/>
        </authorList>
    </citation>
    <scope>NUCLEOTIDE SEQUENCE</scope>
    <source>
        <strain evidence="1">20211129_DDA</strain>
        <tissue evidence="1">Liver</tissue>
    </source>
</reference>
<protein>
    <submittedName>
        <fullName evidence="1">Uncharacterized protein</fullName>
    </submittedName>
</protein>
<dbReference type="Proteomes" id="UP001066276">
    <property type="component" value="Chromosome 5"/>
</dbReference>
<proteinExistence type="predicted"/>
<dbReference type="PANTHER" id="PTHR35558">
    <property type="entry name" value="SGNH_HYDRO DOMAIN-CONTAINING PROTEIN"/>
    <property type="match status" value="1"/>
</dbReference>
<evidence type="ECO:0000313" key="1">
    <source>
        <dbReference type="EMBL" id="KAJ1152033.1"/>
    </source>
</evidence>
<accession>A0AAV7RJ58</accession>
<name>A0AAV7RJ58_PLEWA</name>
<keyword evidence="2" id="KW-1185">Reference proteome</keyword>
<sequence length="298" mass="32031">MLADIRRSLAHLAAPPMGSTIQSSSQSQVLAPAAGTAVEKVHAAPAPPGASQDPTTQALRAVSQMLTNISANAAPPPPTTPWANASLQNLVLELKHQVEALATARNVPPLQVTTASPCVTQAPGSLLQATPLEKEQGKVTGQGTITAKTLTSTEGVGMDTLLSRPGKLAAHVALDIKEKIWKGEFVDIFSLIRAKRSDVETKDKDEKSSSSSDKKPKIEESITNWLFGFNVFMSVMLERKPEAGIAMICYANKILKAHHMYGGNAWLEYDRDFRWAKVEDPAIGLGPDRGKCLVRMCE</sequence>